<proteinExistence type="predicted"/>
<protein>
    <submittedName>
        <fullName evidence="1">Uncharacterized protein</fullName>
    </submittedName>
</protein>
<sequence length="199" mass="22936">MFNKIYNPKSKRMVNIKSQKGKHILHNYLNYSNQLIGGSQSKTDNDSADIQYPNLMELQQFIQMLKTQEDEILKKMYDDMSSECSEDPEKVITKYIADSKKSYYNGKYYLGGQIQLSPDDIITPEKIQEVKDIRLTRGGPTNSNELASMYRSKRELETMETIINHYIIIKTHIMFSPGGIGMKLAEEDFNSLITKGNNN</sequence>
<evidence type="ECO:0000313" key="1">
    <source>
        <dbReference type="EMBL" id="QHU35167.1"/>
    </source>
</evidence>
<organism evidence="1">
    <name type="scientific">viral metagenome</name>
    <dbReference type="NCBI Taxonomy" id="1070528"/>
    <lineage>
        <taxon>unclassified sequences</taxon>
        <taxon>metagenomes</taxon>
        <taxon>organismal metagenomes</taxon>
    </lineage>
</organism>
<accession>A0A6C0LX03</accession>
<dbReference type="EMBL" id="MN740584">
    <property type="protein sequence ID" value="QHU35167.1"/>
    <property type="molecule type" value="Genomic_DNA"/>
</dbReference>
<dbReference type="AlphaFoldDB" id="A0A6C0LX03"/>
<reference evidence="1" key="1">
    <citation type="journal article" date="2020" name="Nature">
        <title>Giant virus diversity and host interactions through global metagenomics.</title>
        <authorList>
            <person name="Schulz F."/>
            <person name="Roux S."/>
            <person name="Paez-Espino D."/>
            <person name="Jungbluth S."/>
            <person name="Walsh D.A."/>
            <person name="Denef V.J."/>
            <person name="McMahon K.D."/>
            <person name="Konstantinidis K.T."/>
            <person name="Eloe-Fadrosh E.A."/>
            <person name="Kyrpides N.C."/>
            <person name="Woyke T."/>
        </authorList>
    </citation>
    <scope>NUCLEOTIDE SEQUENCE</scope>
    <source>
        <strain evidence="1">GVMAG-S-1017745-26</strain>
    </source>
</reference>
<name>A0A6C0LX03_9ZZZZ</name>